<organism evidence="1 2">
    <name type="scientific">Cylindrospermum stagnale PCC 7417</name>
    <dbReference type="NCBI Taxonomy" id="56107"/>
    <lineage>
        <taxon>Bacteria</taxon>
        <taxon>Bacillati</taxon>
        <taxon>Cyanobacteriota</taxon>
        <taxon>Cyanophyceae</taxon>
        <taxon>Nostocales</taxon>
        <taxon>Nostocaceae</taxon>
        <taxon>Cylindrospermum</taxon>
    </lineage>
</organism>
<dbReference type="PATRIC" id="fig|56107.3.peg.444"/>
<dbReference type="RefSeq" id="WP_015206010.1">
    <property type="nucleotide sequence ID" value="NC_019757.1"/>
</dbReference>
<keyword evidence="2" id="KW-1185">Reference proteome</keyword>
<sequence length="78" mass="9215">MIIPQVLERGDQYFRELWKSLAVSDRNFLKRLIYGETPTQQDKGVVKRLVRKEILNPEANAFQVPLVQKFVELLLEEE</sequence>
<evidence type="ECO:0000313" key="2">
    <source>
        <dbReference type="Proteomes" id="UP000010475"/>
    </source>
</evidence>
<dbReference type="HOGENOM" id="CLU_2616107_0_0_3"/>
<accession>K9WRD1</accession>
<evidence type="ECO:0000313" key="1">
    <source>
        <dbReference type="EMBL" id="AFZ22753.1"/>
    </source>
</evidence>
<dbReference type="Proteomes" id="UP000010475">
    <property type="component" value="Chromosome"/>
</dbReference>
<dbReference type="eggNOG" id="COG1672">
    <property type="taxonomic scope" value="Bacteria"/>
</dbReference>
<gene>
    <name evidence="1" type="ORF">Cylst_0403</name>
</gene>
<proteinExistence type="predicted"/>
<protein>
    <submittedName>
        <fullName evidence="1">Uncharacterized protein</fullName>
    </submittedName>
</protein>
<reference evidence="1 2" key="1">
    <citation type="submission" date="2012-06" db="EMBL/GenBank/DDBJ databases">
        <title>Finished chromosome of genome of Cylindrospermum stagnale PCC 7417.</title>
        <authorList>
            <consortium name="US DOE Joint Genome Institute"/>
            <person name="Gugger M."/>
            <person name="Coursin T."/>
            <person name="Rippka R."/>
            <person name="Tandeau De Marsac N."/>
            <person name="Huntemann M."/>
            <person name="Wei C.-L."/>
            <person name="Han J."/>
            <person name="Detter J.C."/>
            <person name="Han C."/>
            <person name="Tapia R."/>
            <person name="Chen A."/>
            <person name="Kyrpides N."/>
            <person name="Mavromatis K."/>
            <person name="Markowitz V."/>
            <person name="Szeto E."/>
            <person name="Ivanova N."/>
            <person name="Pagani I."/>
            <person name="Pati A."/>
            <person name="Goodwin L."/>
            <person name="Nordberg H.P."/>
            <person name="Cantor M.N."/>
            <person name="Hua S.X."/>
            <person name="Woyke T."/>
            <person name="Kerfeld C.A."/>
        </authorList>
    </citation>
    <scope>NUCLEOTIDE SEQUENCE [LARGE SCALE GENOMIC DNA]</scope>
    <source>
        <strain evidence="1 2">PCC 7417</strain>
    </source>
</reference>
<dbReference type="AlphaFoldDB" id="K9WRD1"/>
<name>K9WRD1_9NOST</name>
<dbReference type="EMBL" id="CP003642">
    <property type="protein sequence ID" value="AFZ22753.1"/>
    <property type="molecule type" value="Genomic_DNA"/>
</dbReference>
<dbReference type="KEGG" id="csg:Cylst_0403"/>